<comment type="caution">
    <text evidence="2">The sequence shown here is derived from an EMBL/GenBank/DDBJ whole genome shotgun (WGS) entry which is preliminary data.</text>
</comment>
<evidence type="ECO:0000256" key="1">
    <source>
        <dbReference type="SAM" id="MobiDB-lite"/>
    </source>
</evidence>
<reference evidence="2 3" key="1">
    <citation type="submission" date="2022-05" db="EMBL/GenBank/DDBJ databases">
        <title>Seasonal and diel survey of microbial diversity of the Tyrrhenian coast.</title>
        <authorList>
            <person name="Gattoni G."/>
            <person name="Corral P."/>
        </authorList>
    </citation>
    <scope>NUCLEOTIDE SEQUENCE [LARGE SCALE GENOMIC DNA]</scope>
    <source>
        <strain evidence="2 3">V10</strain>
    </source>
</reference>
<accession>A0ABT0M301</accession>
<proteinExistence type="predicted"/>
<organism evidence="2 3">
    <name type="scientific">Roseinatronobacter domitianus</name>
    <dbReference type="NCBI Taxonomy" id="2940293"/>
    <lineage>
        <taxon>Bacteria</taxon>
        <taxon>Pseudomonadati</taxon>
        <taxon>Pseudomonadota</taxon>
        <taxon>Alphaproteobacteria</taxon>
        <taxon>Rhodobacterales</taxon>
        <taxon>Paracoccaceae</taxon>
        <taxon>Roseinatronobacter</taxon>
    </lineage>
</organism>
<evidence type="ECO:0000313" key="2">
    <source>
        <dbReference type="EMBL" id="MCL1629225.1"/>
    </source>
</evidence>
<sequence>MPRRKTPTHLKAVAGTLRRDRANPNEPQARSGIADAPAWLSERAADHFTRLGHILHGLGIASPDDGDMLAMLASRLEEIEILTAVLEDGGRSYETENGMRRAVPEVAMRNEALRHTQSLLGEFGLSPSTRAKVTESAPAEENPFAALDRMA</sequence>
<dbReference type="Proteomes" id="UP001202550">
    <property type="component" value="Unassembled WGS sequence"/>
</dbReference>
<dbReference type="RefSeq" id="WP_249058708.1">
    <property type="nucleotide sequence ID" value="NZ_JALZWP010000010.1"/>
</dbReference>
<dbReference type="EMBL" id="JALZWP010000010">
    <property type="protein sequence ID" value="MCL1629225.1"/>
    <property type="molecule type" value="Genomic_DNA"/>
</dbReference>
<dbReference type="NCBIfam" id="TIGR01558">
    <property type="entry name" value="sm_term_P27"/>
    <property type="match status" value="1"/>
</dbReference>
<gene>
    <name evidence="2" type="ORF">M3N55_10815</name>
</gene>
<dbReference type="InterPro" id="IPR006448">
    <property type="entry name" value="Phage_term_ssu_P27"/>
</dbReference>
<protein>
    <submittedName>
        <fullName evidence="2">Phage terminase small subunit P27 family</fullName>
    </submittedName>
</protein>
<evidence type="ECO:0000313" key="3">
    <source>
        <dbReference type="Proteomes" id="UP001202550"/>
    </source>
</evidence>
<feature type="region of interest" description="Disordered" evidence="1">
    <location>
        <begin position="1"/>
        <end position="31"/>
    </location>
</feature>
<name>A0ABT0M301_9RHOB</name>
<keyword evidence="3" id="KW-1185">Reference proteome</keyword>
<dbReference type="Pfam" id="PF05119">
    <property type="entry name" value="Terminase_4"/>
    <property type="match status" value="1"/>
</dbReference>